<comment type="caution">
    <text evidence="9">The sequence shown here is derived from an EMBL/GenBank/DDBJ whole genome shotgun (WGS) entry which is preliminary data.</text>
</comment>
<evidence type="ECO:0000313" key="9">
    <source>
        <dbReference type="EMBL" id="CAI9954284.1"/>
    </source>
</evidence>
<reference evidence="9" key="1">
    <citation type="submission" date="2023-06" db="EMBL/GenBank/DDBJ databases">
        <authorList>
            <person name="Kurt Z."/>
        </authorList>
    </citation>
    <scope>NUCLEOTIDE SEQUENCE</scope>
</reference>
<feature type="transmembrane region" description="Helical" evidence="7">
    <location>
        <begin position="21"/>
        <end position="41"/>
    </location>
</feature>
<dbReference type="Pfam" id="PF04515">
    <property type="entry name" value="Choline_transpo"/>
    <property type="match status" value="1"/>
</dbReference>
<feature type="transmembrane region" description="Helical" evidence="7">
    <location>
        <begin position="404"/>
        <end position="432"/>
    </location>
</feature>
<feature type="transmembrane region" description="Helical" evidence="7">
    <location>
        <begin position="469"/>
        <end position="502"/>
    </location>
</feature>
<keyword evidence="3 7" id="KW-0812">Transmembrane</keyword>
<evidence type="ECO:0000256" key="6">
    <source>
        <dbReference type="ARBA" id="ARBA00023180"/>
    </source>
</evidence>
<keyword evidence="4 7" id="KW-1133">Transmembrane helix</keyword>
<sequence length="763" mass="87803">MEQLRRSCPTYDYNTRRHRDLFCSIIFILFWIGIIIIVSLGPKNKVISFNNAYLYIRPGDQLRRMCGYKAQSQPDYLATDYSSIVKSYPQMRLFCKKMTAIHSITYDCDSIKSPATSRPFFALLNNVYSDLSDYPVGLRTVYETVCIKQQDCTQIPSAEYVCHREFQDLVKNFDNSVIPQFISEKQLSELTYKLTDSDPDFGFVRNLCVRMPQFDGKTPQRTDYQQVPVIYKKPISANYCIQNISAMVVDVIDEFTSNPAVTYIIDYFNDLGNYMIIEMKTQYVYIIVSCLMSVVFAYIVLVLMKFFVWIAVWTIILVLIAGSIFVAVKMLMLAENVQQENDFRIELYGYTDDKMSNKIIWFRVIGAIFIIIAVLSIFSLCCFFNSIQIAISVIAVASEALSKLFYMVFIPLVFIPVVVLHLFWTVGAAYLYQCGGSFDVKYNSFSFVTITENPVTHIITRSTDSLSLFWFVLIIFAVIWGVFFIYSVLEYLLSSMVTQWYFQMEQQRRTFIQKRLFRNAFKMMFKSIGTLVFSSCITSIVVWFRFIFEYVNKRMNKNPNKSTANKVVVGLVRAILYCLQKFIQYTNRNAQVICAINGDNYCKSAALAVKFELANAKTVLVLNSVGDFFLWLAKVIITALSGLFCYMLCATSHNKQMVVTPVTLTCLISYCIAFYVIEILELTVDTVFMAFLYEDQFMISDREHSERTQIYAPGGLKKLLKQHSEQESASETKQVYTAASRESKVTMQEGKLGQENQGEAAEL</sequence>
<gene>
    <name evidence="9" type="ORF">HINF_LOCUS41929</name>
    <name evidence="10" type="ORF">HINF_LOCUS67931</name>
</gene>
<evidence type="ECO:0000256" key="5">
    <source>
        <dbReference type="ARBA" id="ARBA00023136"/>
    </source>
</evidence>
<evidence type="ECO:0000256" key="4">
    <source>
        <dbReference type="ARBA" id="ARBA00022989"/>
    </source>
</evidence>
<dbReference type="PANTHER" id="PTHR12385:SF14">
    <property type="entry name" value="CHOLINE TRANSPORTER-LIKE 2"/>
    <property type="match status" value="1"/>
</dbReference>
<proteinExistence type="inferred from homology"/>
<evidence type="ECO:0000256" key="8">
    <source>
        <dbReference type="SAM" id="MobiDB-lite"/>
    </source>
</evidence>
<dbReference type="EMBL" id="CAXDID020000475">
    <property type="protein sequence ID" value="CAL6095400.1"/>
    <property type="molecule type" value="Genomic_DNA"/>
</dbReference>
<feature type="transmembrane region" description="Helical" evidence="7">
    <location>
        <begin position="283"/>
        <end position="301"/>
    </location>
</feature>
<name>A0AA86Q864_9EUKA</name>
<comment type="subcellular location">
    <subcellularLocation>
        <location evidence="7">Cell membrane</location>
        <topology evidence="7">Multi-pass membrane protein</topology>
    </subcellularLocation>
    <subcellularLocation>
        <location evidence="1">Membrane</location>
        <topology evidence="1">Multi-pass membrane protein</topology>
    </subcellularLocation>
</comment>
<evidence type="ECO:0000313" key="10">
    <source>
        <dbReference type="EMBL" id="CAL6095400.1"/>
    </source>
</evidence>
<reference evidence="10 11" key="2">
    <citation type="submission" date="2024-07" db="EMBL/GenBank/DDBJ databases">
        <authorList>
            <person name="Akdeniz Z."/>
        </authorList>
    </citation>
    <scope>NUCLEOTIDE SEQUENCE [LARGE SCALE GENOMIC DNA]</scope>
</reference>
<evidence type="ECO:0000256" key="1">
    <source>
        <dbReference type="ARBA" id="ARBA00004141"/>
    </source>
</evidence>
<dbReference type="InterPro" id="IPR007603">
    <property type="entry name" value="Choline_transptr-like"/>
</dbReference>
<evidence type="ECO:0000256" key="3">
    <source>
        <dbReference type="ARBA" id="ARBA00022692"/>
    </source>
</evidence>
<dbReference type="Proteomes" id="UP001642409">
    <property type="component" value="Unassembled WGS sequence"/>
</dbReference>
<feature type="transmembrane region" description="Helical" evidence="7">
    <location>
        <begin position="306"/>
        <end position="328"/>
    </location>
</feature>
<dbReference type="GO" id="GO:0005886">
    <property type="term" value="C:plasma membrane"/>
    <property type="evidence" value="ECO:0007669"/>
    <property type="project" value="UniProtKB-SubCell"/>
</dbReference>
<feature type="compositionally biased region" description="Polar residues" evidence="8">
    <location>
        <begin position="727"/>
        <end position="737"/>
    </location>
</feature>
<feature type="transmembrane region" description="Helical" evidence="7">
    <location>
        <begin position="657"/>
        <end position="677"/>
    </location>
</feature>
<dbReference type="AlphaFoldDB" id="A0AA86Q864"/>
<dbReference type="PANTHER" id="PTHR12385">
    <property type="entry name" value="CHOLINE TRANSPORTER-LIKE (SLC FAMILY 44)"/>
    <property type="match status" value="1"/>
</dbReference>
<dbReference type="EMBL" id="CATOUU010000846">
    <property type="protein sequence ID" value="CAI9954284.1"/>
    <property type="molecule type" value="Genomic_DNA"/>
</dbReference>
<comment type="similarity">
    <text evidence="2 7">Belongs to the CTL (choline transporter-like) family.</text>
</comment>
<comment type="function">
    <text evidence="7">Choline transporter.</text>
</comment>
<dbReference type="GO" id="GO:0022857">
    <property type="term" value="F:transmembrane transporter activity"/>
    <property type="evidence" value="ECO:0007669"/>
    <property type="project" value="UniProtKB-UniRule"/>
</dbReference>
<keyword evidence="11" id="KW-1185">Reference proteome</keyword>
<evidence type="ECO:0000256" key="2">
    <source>
        <dbReference type="ARBA" id="ARBA00007168"/>
    </source>
</evidence>
<protein>
    <recommendedName>
        <fullName evidence="7">Choline transporter-like protein</fullName>
    </recommendedName>
</protein>
<feature type="transmembrane region" description="Helical" evidence="7">
    <location>
        <begin position="523"/>
        <end position="548"/>
    </location>
</feature>
<evidence type="ECO:0000256" key="7">
    <source>
        <dbReference type="RuleBase" id="RU368066"/>
    </source>
</evidence>
<accession>A0AA86Q864</accession>
<organism evidence="9">
    <name type="scientific">Hexamita inflata</name>
    <dbReference type="NCBI Taxonomy" id="28002"/>
    <lineage>
        <taxon>Eukaryota</taxon>
        <taxon>Metamonada</taxon>
        <taxon>Diplomonadida</taxon>
        <taxon>Hexamitidae</taxon>
        <taxon>Hexamitinae</taxon>
        <taxon>Hexamita</taxon>
    </lineage>
</organism>
<feature type="transmembrane region" description="Helical" evidence="7">
    <location>
        <begin position="628"/>
        <end position="650"/>
    </location>
</feature>
<feature type="region of interest" description="Disordered" evidence="8">
    <location>
        <begin position="723"/>
        <end position="763"/>
    </location>
</feature>
<keyword evidence="5 7" id="KW-0472">Membrane</keyword>
<keyword evidence="6" id="KW-0325">Glycoprotein</keyword>
<evidence type="ECO:0000313" key="11">
    <source>
        <dbReference type="Proteomes" id="UP001642409"/>
    </source>
</evidence>
<feature type="transmembrane region" description="Helical" evidence="7">
    <location>
        <begin position="360"/>
        <end position="384"/>
    </location>
</feature>